<name>A0A286UQH9_9AGAM</name>
<keyword evidence="8" id="KW-0472">Membrane</keyword>
<evidence type="ECO:0000256" key="9">
    <source>
        <dbReference type="ARBA" id="ARBA00023288"/>
    </source>
</evidence>
<organism evidence="12 13">
    <name type="scientific">Pyrrhoderma noxium</name>
    <dbReference type="NCBI Taxonomy" id="2282107"/>
    <lineage>
        <taxon>Eukaryota</taxon>
        <taxon>Fungi</taxon>
        <taxon>Dikarya</taxon>
        <taxon>Basidiomycota</taxon>
        <taxon>Agaricomycotina</taxon>
        <taxon>Agaricomycetes</taxon>
        <taxon>Hymenochaetales</taxon>
        <taxon>Hymenochaetaceae</taxon>
        <taxon>Pyrrhoderma</taxon>
    </lineage>
</organism>
<dbReference type="GO" id="GO:0005525">
    <property type="term" value="F:GTP binding"/>
    <property type="evidence" value="ECO:0007669"/>
    <property type="project" value="UniProtKB-KW"/>
</dbReference>
<protein>
    <submittedName>
        <fullName evidence="12">Rab-type small GTP-binding protein</fullName>
    </submittedName>
</protein>
<dbReference type="STRING" id="2282107.A0A286UQH9"/>
<dbReference type="SMART" id="SM00174">
    <property type="entry name" value="RHO"/>
    <property type="match status" value="1"/>
</dbReference>
<proteinExistence type="inferred from homology"/>
<sequence>MPPPHYDFLIKLLLIGDSGVGKSCLLTRFCDDTWTPSFITTIGIDFKIRTIELDGKRIKLQIWDTAGQERFRTITTAYYRGAMGILLVYDVTDAKSFANIDTWFANVEQHATEGVDKILVGNKSDWEEKRVVKTEDGQEKAKELGIEFIETSAKENTEVESAFFNLARAIKTRLIDSQADTRVSGTSNDGAVRVDESGGAAAQSKCCA</sequence>
<dbReference type="CDD" id="cd01867">
    <property type="entry name" value="Rab8_Rab10_Rab13_like"/>
    <property type="match status" value="1"/>
</dbReference>
<evidence type="ECO:0000256" key="6">
    <source>
        <dbReference type="ARBA" id="ARBA00022927"/>
    </source>
</evidence>
<dbReference type="AlphaFoldDB" id="A0A286UQH9"/>
<evidence type="ECO:0000256" key="11">
    <source>
        <dbReference type="ARBA" id="ARBA00025673"/>
    </source>
</evidence>
<dbReference type="EMBL" id="NBII01000002">
    <property type="protein sequence ID" value="PAV21774.1"/>
    <property type="molecule type" value="Genomic_DNA"/>
</dbReference>
<evidence type="ECO:0000313" key="12">
    <source>
        <dbReference type="EMBL" id="PAV21774.1"/>
    </source>
</evidence>
<dbReference type="SMART" id="SM00176">
    <property type="entry name" value="RAN"/>
    <property type="match status" value="1"/>
</dbReference>
<comment type="similarity">
    <text evidence="2">Belongs to the small GTPase superfamily. Rab family.</text>
</comment>
<dbReference type="GO" id="GO:0005886">
    <property type="term" value="C:plasma membrane"/>
    <property type="evidence" value="ECO:0007669"/>
    <property type="project" value="UniProtKB-SubCell"/>
</dbReference>
<dbReference type="Gene3D" id="3.40.50.300">
    <property type="entry name" value="P-loop containing nucleotide triphosphate hydrolases"/>
    <property type="match status" value="1"/>
</dbReference>
<comment type="function">
    <text evidence="11">Protein transport. Probably involved in vesicular traffic.</text>
</comment>
<keyword evidence="4" id="KW-1003">Cell membrane</keyword>
<dbReference type="NCBIfam" id="TIGR00231">
    <property type="entry name" value="small_GTP"/>
    <property type="match status" value="1"/>
</dbReference>
<dbReference type="GO" id="GO:0015031">
    <property type="term" value="P:protein transport"/>
    <property type="evidence" value="ECO:0007669"/>
    <property type="project" value="UniProtKB-KW"/>
</dbReference>
<dbReference type="PRINTS" id="PR00449">
    <property type="entry name" value="RASTRNSFRMNG"/>
</dbReference>
<dbReference type="Pfam" id="PF00071">
    <property type="entry name" value="Ras"/>
    <property type="match status" value="1"/>
</dbReference>
<accession>A0A286UQH9</accession>
<dbReference type="SMART" id="SM00173">
    <property type="entry name" value="RAS"/>
    <property type="match status" value="1"/>
</dbReference>
<keyword evidence="3" id="KW-0813">Transport</keyword>
<dbReference type="PROSITE" id="PS51421">
    <property type="entry name" value="RAS"/>
    <property type="match status" value="1"/>
</dbReference>
<dbReference type="FunCoup" id="A0A286UQH9">
    <property type="interactions" value="357"/>
</dbReference>
<dbReference type="PROSITE" id="PS51419">
    <property type="entry name" value="RAB"/>
    <property type="match status" value="1"/>
</dbReference>
<evidence type="ECO:0000256" key="3">
    <source>
        <dbReference type="ARBA" id="ARBA00022448"/>
    </source>
</evidence>
<keyword evidence="13" id="KW-1185">Reference proteome</keyword>
<dbReference type="InterPro" id="IPR027417">
    <property type="entry name" value="P-loop_NTPase"/>
</dbReference>
<keyword evidence="10" id="KW-0636">Prenylation</keyword>
<comment type="caution">
    <text evidence="12">The sequence shown here is derived from an EMBL/GenBank/DDBJ whole genome shotgun (WGS) entry which is preliminary data.</text>
</comment>
<dbReference type="GO" id="GO:0003924">
    <property type="term" value="F:GTPase activity"/>
    <property type="evidence" value="ECO:0007669"/>
    <property type="project" value="InterPro"/>
</dbReference>
<evidence type="ECO:0000256" key="4">
    <source>
        <dbReference type="ARBA" id="ARBA00022475"/>
    </source>
</evidence>
<dbReference type="FunFam" id="3.40.50.300:FF:000363">
    <property type="entry name" value="Secretion related GTPase srgA"/>
    <property type="match status" value="1"/>
</dbReference>
<evidence type="ECO:0000256" key="1">
    <source>
        <dbReference type="ARBA" id="ARBA00004342"/>
    </source>
</evidence>
<evidence type="ECO:0000256" key="8">
    <source>
        <dbReference type="ARBA" id="ARBA00023136"/>
    </source>
</evidence>
<comment type="subcellular location">
    <subcellularLocation>
        <location evidence="1">Cell membrane</location>
        <topology evidence="1">Lipid-anchor</topology>
        <orientation evidence="1">Cytoplasmic side</orientation>
    </subcellularLocation>
</comment>
<evidence type="ECO:0000256" key="5">
    <source>
        <dbReference type="ARBA" id="ARBA00022741"/>
    </source>
</evidence>
<keyword evidence="9" id="KW-0449">Lipoprotein</keyword>
<evidence type="ECO:0000256" key="10">
    <source>
        <dbReference type="ARBA" id="ARBA00023289"/>
    </source>
</evidence>
<dbReference type="SMART" id="SM00175">
    <property type="entry name" value="RAB"/>
    <property type="match status" value="1"/>
</dbReference>
<evidence type="ECO:0000256" key="2">
    <source>
        <dbReference type="ARBA" id="ARBA00006270"/>
    </source>
</evidence>
<evidence type="ECO:0000313" key="13">
    <source>
        <dbReference type="Proteomes" id="UP000217199"/>
    </source>
</evidence>
<dbReference type="Proteomes" id="UP000217199">
    <property type="component" value="Unassembled WGS sequence"/>
</dbReference>
<dbReference type="InterPro" id="IPR005225">
    <property type="entry name" value="Small_GTP-bd"/>
</dbReference>
<reference evidence="12 13" key="1">
    <citation type="journal article" date="2017" name="Mol. Ecol.">
        <title>Comparative and population genomic landscape of Phellinus noxius: A hypervariable fungus causing root rot in trees.</title>
        <authorList>
            <person name="Chung C.L."/>
            <person name="Lee T.J."/>
            <person name="Akiba M."/>
            <person name="Lee H.H."/>
            <person name="Kuo T.H."/>
            <person name="Liu D."/>
            <person name="Ke H.M."/>
            <person name="Yokoi T."/>
            <person name="Roa M.B."/>
            <person name="Lu M.J."/>
            <person name="Chang Y.Y."/>
            <person name="Ann P.J."/>
            <person name="Tsai J.N."/>
            <person name="Chen C.Y."/>
            <person name="Tzean S.S."/>
            <person name="Ota Y."/>
            <person name="Hattori T."/>
            <person name="Sahashi N."/>
            <person name="Liou R.F."/>
            <person name="Kikuchi T."/>
            <person name="Tsai I.J."/>
        </authorList>
    </citation>
    <scope>NUCLEOTIDE SEQUENCE [LARGE SCALE GENOMIC DNA]</scope>
    <source>
        <strain evidence="12 13">FFPRI411160</strain>
    </source>
</reference>
<gene>
    <name evidence="12" type="ORF">PNOK_0173100</name>
</gene>
<keyword evidence="7" id="KW-0342">GTP-binding</keyword>
<dbReference type="InParanoid" id="A0A286UQH9"/>
<dbReference type="PROSITE" id="PS51420">
    <property type="entry name" value="RHO"/>
    <property type="match status" value="1"/>
</dbReference>
<dbReference type="SUPFAM" id="SSF52540">
    <property type="entry name" value="P-loop containing nucleoside triphosphate hydrolases"/>
    <property type="match status" value="1"/>
</dbReference>
<dbReference type="InterPro" id="IPR001806">
    <property type="entry name" value="Small_GTPase"/>
</dbReference>
<keyword evidence="6" id="KW-0653">Protein transport</keyword>
<dbReference type="InterPro" id="IPR050305">
    <property type="entry name" value="Small_GTPase_Rab"/>
</dbReference>
<dbReference type="PANTHER" id="PTHR47980">
    <property type="entry name" value="LD44762P"/>
    <property type="match status" value="1"/>
</dbReference>
<dbReference type="OrthoDB" id="9989112at2759"/>
<evidence type="ECO:0000256" key="7">
    <source>
        <dbReference type="ARBA" id="ARBA00023134"/>
    </source>
</evidence>
<keyword evidence="5" id="KW-0547">Nucleotide-binding</keyword>